<organism evidence="3 4">
    <name type="scientific">Streptomyces phaeochromogenes</name>
    <dbReference type="NCBI Taxonomy" id="1923"/>
    <lineage>
        <taxon>Bacteria</taxon>
        <taxon>Bacillati</taxon>
        <taxon>Actinomycetota</taxon>
        <taxon>Actinomycetes</taxon>
        <taxon>Kitasatosporales</taxon>
        <taxon>Streptomycetaceae</taxon>
        <taxon>Streptomyces</taxon>
        <taxon>Streptomyces phaeochromogenes group</taxon>
    </lineage>
</organism>
<name>A0ABZ1H6G1_STRPH</name>
<feature type="region of interest" description="Disordered" evidence="1">
    <location>
        <begin position="1"/>
        <end position="27"/>
    </location>
</feature>
<dbReference type="PANTHER" id="PTHR46637">
    <property type="entry name" value="TIS1421-TRANSPOSASE PROTEIN A"/>
    <property type="match status" value="1"/>
</dbReference>
<feature type="region of interest" description="Disordered" evidence="1">
    <location>
        <begin position="177"/>
        <end position="227"/>
    </location>
</feature>
<reference evidence="3 4" key="1">
    <citation type="submission" date="2022-10" db="EMBL/GenBank/DDBJ databases">
        <title>The complete genomes of actinobacterial strains from the NBC collection.</title>
        <authorList>
            <person name="Joergensen T.S."/>
            <person name="Alvarez Arevalo M."/>
            <person name="Sterndorff E.B."/>
            <person name="Faurdal D."/>
            <person name="Vuksanovic O."/>
            <person name="Mourched A.-S."/>
            <person name="Charusanti P."/>
            <person name="Shaw S."/>
            <person name="Blin K."/>
            <person name="Weber T."/>
        </authorList>
    </citation>
    <scope>NUCLEOTIDE SEQUENCE [LARGE SCALE GENOMIC DNA]</scope>
    <source>
        <strain evidence="3 4">NBC 01752</strain>
    </source>
</reference>
<dbReference type="PANTHER" id="PTHR46637:SF1">
    <property type="entry name" value="BLL5188 PROTEIN"/>
    <property type="match status" value="1"/>
</dbReference>
<dbReference type="InterPro" id="IPR036390">
    <property type="entry name" value="WH_DNA-bd_sf"/>
</dbReference>
<dbReference type="SUPFAM" id="SSF46785">
    <property type="entry name" value="Winged helix' DNA-binding domain"/>
    <property type="match status" value="1"/>
</dbReference>
<dbReference type="Gene3D" id="1.10.10.10">
    <property type="entry name" value="Winged helix-like DNA-binding domain superfamily/Winged helix DNA-binding domain"/>
    <property type="match status" value="1"/>
</dbReference>
<proteinExistence type="predicted"/>
<protein>
    <submittedName>
        <fullName evidence="3">Transposase</fullName>
    </submittedName>
</protein>
<evidence type="ECO:0000259" key="2">
    <source>
        <dbReference type="Pfam" id="PF13340"/>
    </source>
</evidence>
<keyword evidence="4" id="KW-1185">Reference proteome</keyword>
<feature type="domain" description="Insertion element IS402-like" evidence="2">
    <location>
        <begin position="246"/>
        <end position="318"/>
    </location>
</feature>
<evidence type="ECO:0000313" key="4">
    <source>
        <dbReference type="Proteomes" id="UP001340816"/>
    </source>
</evidence>
<dbReference type="InterPro" id="IPR025161">
    <property type="entry name" value="IS402-like_dom"/>
</dbReference>
<feature type="compositionally biased region" description="Low complexity" evidence="1">
    <location>
        <begin position="208"/>
        <end position="222"/>
    </location>
</feature>
<dbReference type="Pfam" id="PF13340">
    <property type="entry name" value="DUF4096"/>
    <property type="match status" value="1"/>
</dbReference>
<gene>
    <name evidence="3" type="ORF">OHB35_13305</name>
</gene>
<dbReference type="Proteomes" id="UP001340816">
    <property type="component" value="Chromosome"/>
</dbReference>
<accession>A0ABZ1H6G1</accession>
<feature type="compositionally biased region" description="Basic and acidic residues" evidence="1">
    <location>
        <begin position="185"/>
        <end position="196"/>
    </location>
</feature>
<dbReference type="InterPro" id="IPR036388">
    <property type="entry name" value="WH-like_DNA-bd_sf"/>
</dbReference>
<evidence type="ECO:0000256" key="1">
    <source>
        <dbReference type="SAM" id="MobiDB-lite"/>
    </source>
</evidence>
<sequence>MPGEAPASTTYDSSGHLDGSGHQDGGGWSRESFVEEVGLVWEAAGSSRMDGRIIAYLLITDVPYVSSAALARALRVSAGSVSLATRRLVEAGFIRRHAVPGERSHYFRVDDDVWGSFLAGERRYLDRQEQLAERAMELLGPEEEAPRRRLGNMRDYMRWVRGSHQDLLTQWRTYRSQAADQTTDQQKDEQKDRPTDETAAPAAGLQDEGGPAAGEPSAASAPADDEEIRDHLSATLSPVLARHLVPDALWAAAEPLLASGPASGPASGSANERAALTAVVYVLTSGCSWQQLPAQFGISHSTAHRRFTAWSRADLWRRWLDALSAAPVDAADLAWCSTIVKSAASRRPGSGG</sequence>
<dbReference type="EMBL" id="CP109135">
    <property type="protein sequence ID" value="WSD14144.1"/>
    <property type="molecule type" value="Genomic_DNA"/>
</dbReference>
<evidence type="ECO:0000313" key="3">
    <source>
        <dbReference type="EMBL" id="WSD14144.1"/>
    </source>
</evidence>
<dbReference type="InterPro" id="IPR052909">
    <property type="entry name" value="Transposase_6_like"/>
</dbReference>